<keyword evidence="2 4" id="KW-0697">Rotamase</keyword>
<dbReference type="InterPro" id="IPR044609">
    <property type="entry name" value="FKBP2/11"/>
</dbReference>
<feature type="signal peptide" evidence="6">
    <location>
        <begin position="1"/>
        <end position="22"/>
    </location>
</feature>
<evidence type="ECO:0000313" key="9">
    <source>
        <dbReference type="Proteomes" id="UP001601444"/>
    </source>
</evidence>
<dbReference type="Gene3D" id="3.10.50.40">
    <property type="match status" value="1"/>
</dbReference>
<evidence type="ECO:0000256" key="6">
    <source>
        <dbReference type="SAM" id="SignalP"/>
    </source>
</evidence>
<evidence type="ECO:0000256" key="4">
    <source>
        <dbReference type="PROSITE-ProRule" id="PRU00277"/>
    </source>
</evidence>
<comment type="caution">
    <text evidence="8">The sequence shown here is derived from an EMBL/GenBank/DDBJ whole genome shotgun (WGS) entry which is preliminary data.</text>
</comment>
<proteinExistence type="inferred from homology"/>
<dbReference type="Pfam" id="PF00254">
    <property type="entry name" value="FKBP_C"/>
    <property type="match status" value="1"/>
</dbReference>
<gene>
    <name evidence="8" type="ORF">ACFYTF_11050</name>
</gene>
<dbReference type="Proteomes" id="UP001601444">
    <property type="component" value="Unassembled WGS sequence"/>
</dbReference>
<dbReference type="PANTHER" id="PTHR45779:SF7">
    <property type="entry name" value="PEPTIDYLPROLYL ISOMERASE"/>
    <property type="match status" value="1"/>
</dbReference>
<keyword evidence="9" id="KW-1185">Reference proteome</keyword>
<keyword evidence="3 4" id="KW-0413">Isomerase</keyword>
<evidence type="ECO:0000256" key="1">
    <source>
        <dbReference type="ARBA" id="ARBA00000971"/>
    </source>
</evidence>
<comment type="similarity">
    <text evidence="5">Belongs to the FKBP-type PPIase family.</text>
</comment>
<name>A0ABW6PLT3_9NOCA</name>
<keyword evidence="6" id="KW-0732">Signal</keyword>
<comment type="catalytic activity">
    <reaction evidence="1 4 5">
        <text>[protein]-peptidylproline (omega=180) = [protein]-peptidylproline (omega=0)</text>
        <dbReference type="Rhea" id="RHEA:16237"/>
        <dbReference type="Rhea" id="RHEA-COMP:10747"/>
        <dbReference type="Rhea" id="RHEA-COMP:10748"/>
        <dbReference type="ChEBI" id="CHEBI:83833"/>
        <dbReference type="ChEBI" id="CHEBI:83834"/>
        <dbReference type="EC" id="5.2.1.8"/>
    </reaction>
</comment>
<dbReference type="PROSITE" id="PS51257">
    <property type="entry name" value="PROKAR_LIPOPROTEIN"/>
    <property type="match status" value="1"/>
</dbReference>
<dbReference type="InterPro" id="IPR001179">
    <property type="entry name" value="PPIase_FKBP_dom"/>
</dbReference>
<dbReference type="EMBL" id="JBIAMX010000005">
    <property type="protein sequence ID" value="MFF0543359.1"/>
    <property type="molecule type" value="Genomic_DNA"/>
</dbReference>
<feature type="chain" id="PRO_5045537601" description="Peptidyl-prolyl cis-trans isomerase" evidence="6">
    <location>
        <begin position="23"/>
        <end position="186"/>
    </location>
</feature>
<dbReference type="PANTHER" id="PTHR45779">
    <property type="entry name" value="PEPTIDYLPROLYL ISOMERASE"/>
    <property type="match status" value="1"/>
</dbReference>
<evidence type="ECO:0000313" key="8">
    <source>
        <dbReference type="EMBL" id="MFF0543359.1"/>
    </source>
</evidence>
<dbReference type="GO" id="GO:0003755">
    <property type="term" value="F:peptidyl-prolyl cis-trans isomerase activity"/>
    <property type="evidence" value="ECO:0007669"/>
    <property type="project" value="UniProtKB-EC"/>
</dbReference>
<organism evidence="8 9">
    <name type="scientific">Nocardia thailandica</name>
    <dbReference type="NCBI Taxonomy" id="257275"/>
    <lineage>
        <taxon>Bacteria</taxon>
        <taxon>Bacillati</taxon>
        <taxon>Actinomycetota</taxon>
        <taxon>Actinomycetes</taxon>
        <taxon>Mycobacteriales</taxon>
        <taxon>Nocardiaceae</taxon>
        <taxon>Nocardia</taxon>
    </lineage>
</organism>
<feature type="domain" description="PPIase FKBP-type" evidence="7">
    <location>
        <begin position="98"/>
        <end position="186"/>
    </location>
</feature>
<dbReference type="EC" id="5.2.1.8" evidence="5"/>
<accession>A0ABW6PLT3</accession>
<dbReference type="InterPro" id="IPR046357">
    <property type="entry name" value="PPIase_dom_sf"/>
</dbReference>
<evidence type="ECO:0000256" key="2">
    <source>
        <dbReference type="ARBA" id="ARBA00023110"/>
    </source>
</evidence>
<dbReference type="RefSeq" id="WP_043648965.1">
    <property type="nucleotide sequence ID" value="NZ_JBIAMX010000005.1"/>
</dbReference>
<evidence type="ECO:0000259" key="7">
    <source>
        <dbReference type="PROSITE" id="PS50059"/>
    </source>
</evidence>
<protein>
    <recommendedName>
        <fullName evidence="5">Peptidyl-prolyl cis-trans isomerase</fullName>
        <ecNumber evidence="5">5.2.1.8</ecNumber>
    </recommendedName>
</protein>
<sequence length="186" mass="18824">MQILGRIIGTGLVAAAALTAAACGSDSGSTAATSTTARSTVAAAPTASKGRACTTEDIKVEGAFGADPEVTLPDNCDPPTTLLVKDLLPGSGPGAAAGQPLSMNYELTTWSDKQVLDSSFRRGKPFGLTLGTGQVIQGWDQGLLGVQQGARRLLIVPPDLGYGARGQQGVAPNETLVFVTDAVKVG</sequence>
<reference evidence="8 9" key="1">
    <citation type="submission" date="2024-10" db="EMBL/GenBank/DDBJ databases">
        <title>The Natural Products Discovery Center: Release of the First 8490 Sequenced Strains for Exploring Actinobacteria Biosynthetic Diversity.</title>
        <authorList>
            <person name="Kalkreuter E."/>
            <person name="Kautsar S.A."/>
            <person name="Yang D."/>
            <person name="Bader C.D."/>
            <person name="Teijaro C.N."/>
            <person name="Fluegel L."/>
            <person name="Davis C.M."/>
            <person name="Simpson J.R."/>
            <person name="Lauterbach L."/>
            <person name="Steele A.D."/>
            <person name="Gui C."/>
            <person name="Meng S."/>
            <person name="Li G."/>
            <person name="Viehrig K."/>
            <person name="Ye F."/>
            <person name="Su P."/>
            <person name="Kiefer A.F."/>
            <person name="Nichols A."/>
            <person name="Cepeda A.J."/>
            <person name="Yan W."/>
            <person name="Fan B."/>
            <person name="Jiang Y."/>
            <person name="Adhikari A."/>
            <person name="Zheng C.-J."/>
            <person name="Schuster L."/>
            <person name="Cowan T.M."/>
            <person name="Smanski M.J."/>
            <person name="Chevrette M.G."/>
            <person name="De Carvalho L.P.S."/>
            <person name="Shen B."/>
        </authorList>
    </citation>
    <scope>NUCLEOTIDE SEQUENCE [LARGE SCALE GENOMIC DNA]</scope>
    <source>
        <strain evidence="8 9">NPDC004045</strain>
    </source>
</reference>
<evidence type="ECO:0000256" key="5">
    <source>
        <dbReference type="RuleBase" id="RU003915"/>
    </source>
</evidence>
<dbReference type="SUPFAM" id="SSF54534">
    <property type="entry name" value="FKBP-like"/>
    <property type="match status" value="1"/>
</dbReference>
<evidence type="ECO:0000256" key="3">
    <source>
        <dbReference type="ARBA" id="ARBA00023235"/>
    </source>
</evidence>
<dbReference type="PROSITE" id="PS50059">
    <property type="entry name" value="FKBP_PPIASE"/>
    <property type="match status" value="1"/>
</dbReference>